<dbReference type="WBParaSite" id="SPAL_0000448700.1">
    <property type="protein sequence ID" value="SPAL_0000448700.1"/>
    <property type="gene ID" value="SPAL_0000448700"/>
</dbReference>
<dbReference type="Proteomes" id="UP000046392">
    <property type="component" value="Unplaced"/>
</dbReference>
<proteinExistence type="predicted"/>
<dbReference type="AlphaFoldDB" id="A0A0N5BER4"/>
<evidence type="ECO:0000313" key="1">
    <source>
        <dbReference type="Proteomes" id="UP000046392"/>
    </source>
</evidence>
<organism evidence="1 2">
    <name type="scientific">Strongyloides papillosus</name>
    <name type="common">Intestinal threadworm</name>
    <dbReference type="NCBI Taxonomy" id="174720"/>
    <lineage>
        <taxon>Eukaryota</taxon>
        <taxon>Metazoa</taxon>
        <taxon>Ecdysozoa</taxon>
        <taxon>Nematoda</taxon>
        <taxon>Chromadorea</taxon>
        <taxon>Rhabditida</taxon>
        <taxon>Tylenchina</taxon>
        <taxon>Panagrolaimomorpha</taxon>
        <taxon>Strongyloidoidea</taxon>
        <taxon>Strongyloididae</taxon>
        <taxon>Strongyloides</taxon>
    </lineage>
</organism>
<name>A0A0N5BER4_STREA</name>
<sequence>MTTRPIKLTRKIVNIDYVFRSLEKTKKLVRDWTESRDTKLFNLQKHFEIITKIQDIWQISLEHTMATPLDIWQISLEHTMATPLL</sequence>
<reference evidence="2" key="1">
    <citation type="submission" date="2017-02" db="UniProtKB">
        <authorList>
            <consortium name="WormBaseParasite"/>
        </authorList>
    </citation>
    <scope>IDENTIFICATION</scope>
</reference>
<keyword evidence="1" id="KW-1185">Reference proteome</keyword>
<evidence type="ECO:0000313" key="2">
    <source>
        <dbReference type="WBParaSite" id="SPAL_0000448700.1"/>
    </source>
</evidence>
<accession>A0A0N5BER4</accession>
<protein>
    <submittedName>
        <fullName evidence="2">DHC_N2 domain-containing protein</fullName>
    </submittedName>
</protein>